<dbReference type="EMBL" id="BMDH01000002">
    <property type="protein sequence ID" value="GGI13975.1"/>
    <property type="molecule type" value="Genomic_DNA"/>
</dbReference>
<proteinExistence type="predicted"/>
<name>A0A8J3AHJ5_9BIFI</name>
<reference evidence="2" key="1">
    <citation type="journal article" date="2014" name="Int. J. Syst. Evol. Microbiol.">
        <title>Complete genome sequence of Corynebacterium casei LMG S-19264T (=DSM 44701T), isolated from a smear-ripened cheese.</title>
        <authorList>
            <consortium name="US DOE Joint Genome Institute (JGI-PGF)"/>
            <person name="Walter F."/>
            <person name="Albersmeier A."/>
            <person name="Kalinowski J."/>
            <person name="Ruckert C."/>
        </authorList>
    </citation>
    <scope>NUCLEOTIDE SEQUENCE</scope>
    <source>
        <strain evidence="2">CCM 8606</strain>
    </source>
</reference>
<dbReference type="PANTHER" id="PTHR34386:SF1">
    <property type="entry name" value="GLUTAREDOXIN-LIKE PROTEIN NRDH"/>
    <property type="match status" value="1"/>
</dbReference>
<evidence type="ECO:0000313" key="3">
    <source>
        <dbReference type="Proteomes" id="UP000619536"/>
    </source>
</evidence>
<dbReference type="Pfam" id="PF00462">
    <property type="entry name" value="Glutaredoxin"/>
    <property type="match status" value="1"/>
</dbReference>
<dbReference type="PROSITE" id="PS51354">
    <property type="entry name" value="GLUTAREDOXIN_2"/>
    <property type="match status" value="1"/>
</dbReference>
<dbReference type="InterPro" id="IPR002109">
    <property type="entry name" value="Glutaredoxin"/>
</dbReference>
<sequence length="89" mass="10077">MTVTVYAKPHCPQCDATQRQLNRLGVPYRKIDITQDARALQEILDAGFKQAPVVMTDVDAWSGYRPDKIKTLVPRTDEDVRAAQYATVR</sequence>
<dbReference type="AlphaFoldDB" id="A0A8J3AHJ5"/>
<dbReference type="GO" id="GO:0045454">
    <property type="term" value="P:cell redox homeostasis"/>
    <property type="evidence" value="ECO:0007669"/>
    <property type="project" value="TreeGrafter"/>
</dbReference>
<evidence type="ECO:0000313" key="2">
    <source>
        <dbReference type="EMBL" id="GGI13975.1"/>
    </source>
</evidence>
<organism evidence="2 3">
    <name type="scientific">Galliscardovia ingluviei</name>
    <dbReference type="NCBI Taxonomy" id="1769422"/>
    <lineage>
        <taxon>Bacteria</taxon>
        <taxon>Bacillati</taxon>
        <taxon>Actinomycetota</taxon>
        <taxon>Actinomycetes</taxon>
        <taxon>Bifidobacteriales</taxon>
        <taxon>Bifidobacteriaceae</taxon>
        <taxon>Galliscardovia</taxon>
    </lineage>
</organism>
<gene>
    <name evidence="2" type="primary">nrdH</name>
    <name evidence="2" type="ORF">GCM10007377_08620</name>
</gene>
<dbReference type="PANTHER" id="PTHR34386">
    <property type="entry name" value="GLUTAREDOXIN"/>
    <property type="match status" value="1"/>
</dbReference>
<dbReference type="Proteomes" id="UP000619536">
    <property type="component" value="Unassembled WGS sequence"/>
</dbReference>
<accession>A0A8J3AHJ5</accession>
<reference evidence="2" key="2">
    <citation type="submission" date="2020-09" db="EMBL/GenBank/DDBJ databases">
        <authorList>
            <person name="Sun Q."/>
            <person name="Sedlacek I."/>
        </authorList>
    </citation>
    <scope>NUCLEOTIDE SEQUENCE</scope>
    <source>
        <strain evidence="2">CCM 8606</strain>
    </source>
</reference>
<dbReference type="Gene3D" id="3.40.30.10">
    <property type="entry name" value="Glutaredoxin"/>
    <property type="match status" value="1"/>
</dbReference>
<dbReference type="GO" id="GO:0009055">
    <property type="term" value="F:electron transfer activity"/>
    <property type="evidence" value="ECO:0007669"/>
    <property type="project" value="TreeGrafter"/>
</dbReference>
<protein>
    <submittedName>
        <fullName evidence="2">NrdH-redoxin</fullName>
    </submittedName>
</protein>
<dbReference type="CDD" id="cd02976">
    <property type="entry name" value="NrdH"/>
    <property type="match status" value="1"/>
</dbReference>
<dbReference type="InterPro" id="IPR036249">
    <property type="entry name" value="Thioredoxin-like_sf"/>
</dbReference>
<evidence type="ECO:0000259" key="1">
    <source>
        <dbReference type="Pfam" id="PF00462"/>
    </source>
</evidence>
<feature type="domain" description="Glutaredoxin" evidence="1">
    <location>
        <begin position="3"/>
        <end position="57"/>
    </location>
</feature>
<keyword evidence="3" id="KW-1185">Reference proteome</keyword>
<dbReference type="SUPFAM" id="SSF52833">
    <property type="entry name" value="Thioredoxin-like"/>
    <property type="match status" value="1"/>
</dbReference>
<comment type="caution">
    <text evidence="2">The sequence shown here is derived from an EMBL/GenBank/DDBJ whole genome shotgun (WGS) entry which is preliminary data.</text>
</comment>
<dbReference type="RefSeq" id="WP_188355044.1">
    <property type="nucleotide sequence ID" value="NZ_BMDH01000002.1"/>
</dbReference>
<dbReference type="InterPro" id="IPR051548">
    <property type="entry name" value="Grx-like_ET"/>
</dbReference>